<dbReference type="InterPro" id="IPR027417">
    <property type="entry name" value="P-loop_NTPase"/>
</dbReference>
<dbReference type="InterPro" id="IPR052026">
    <property type="entry name" value="ExeA_AAA_ATPase_DNA-bind"/>
</dbReference>
<dbReference type="InterPro" id="IPR003593">
    <property type="entry name" value="AAA+_ATPase"/>
</dbReference>
<dbReference type="SUPFAM" id="SSF52540">
    <property type="entry name" value="P-loop containing nucleoside triphosphate hydrolases"/>
    <property type="match status" value="1"/>
</dbReference>
<dbReference type="OrthoDB" id="9780149at2"/>
<sequence length="282" mass="31785">MYQAYFGFHQAPFALTPNTELFHALPPHVEAIQTTLAALTMGEGIIHISGEVGTGKTLVCRMLIQRLPAHCDLAYIPTPPKEGDELKIALAIELGLEPPKDRIALTSQLQHELIRRKELGRSVVVILDEAQALSDDCLETIRLLGNLETEFEKLLQIVLLSQPELDQRLQQHHLRQLQQRITFRAQLRALDLAETVAYIEHRLYQAGCRLPLFSLPQSKLIWQASNGIPRLINQLCHKALIAASSSQLQMVGQREILMAIQDTPGARQPRWLFPVPWGWSKA</sequence>
<dbReference type="Proteomes" id="UP000251647">
    <property type="component" value="Unassembled WGS sequence"/>
</dbReference>
<dbReference type="EMBL" id="UATL01000001">
    <property type="protein sequence ID" value="SPY29367.1"/>
    <property type="molecule type" value="Genomic_DNA"/>
</dbReference>
<protein>
    <submittedName>
        <fullName evidence="2">Putative secretion ATPase, PEP-CTERM locus subfamily</fullName>
    </submittedName>
</protein>
<dbReference type="Pfam" id="PF13401">
    <property type="entry name" value="AAA_22"/>
    <property type="match status" value="1"/>
</dbReference>
<dbReference type="Gene3D" id="3.40.50.300">
    <property type="entry name" value="P-loop containing nucleotide triphosphate hydrolases"/>
    <property type="match status" value="1"/>
</dbReference>
<dbReference type="AlphaFoldDB" id="A0A2T3QMQ5"/>
<organism evidence="2 3">
    <name type="scientific">Photobacterium damselae</name>
    <dbReference type="NCBI Taxonomy" id="38293"/>
    <lineage>
        <taxon>Bacteria</taxon>
        <taxon>Pseudomonadati</taxon>
        <taxon>Pseudomonadota</taxon>
        <taxon>Gammaproteobacteria</taxon>
        <taxon>Vibrionales</taxon>
        <taxon>Vibrionaceae</taxon>
        <taxon>Photobacterium</taxon>
    </lineage>
</organism>
<gene>
    <name evidence="2" type="ORF">NCTC11647_02567</name>
</gene>
<evidence type="ECO:0000313" key="3">
    <source>
        <dbReference type="Proteomes" id="UP000251647"/>
    </source>
</evidence>
<dbReference type="PANTHER" id="PTHR35894">
    <property type="entry name" value="GENERAL SECRETION PATHWAY PROTEIN A-RELATED"/>
    <property type="match status" value="1"/>
</dbReference>
<dbReference type="InterPro" id="IPR049945">
    <property type="entry name" value="AAA_22"/>
</dbReference>
<proteinExistence type="predicted"/>
<evidence type="ECO:0000313" key="2">
    <source>
        <dbReference type="EMBL" id="SPY29367.1"/>
    </source>
</evidence>
<dbReference type="RefSeq" id="WP_005303605.1">
    <property type="nucleotide sequence ID" value="NZ_CP073684.1"/>
</dbReference>
<name>A0A2T3QMQ5_PHODM</name>
<feature type="domain" description="AAA+ ATPase" evidence="1">
    <location>
        <begin position="42"/>
        <end position="184"/>
    </location>
</feature>
<accession>A0A2T3QMQ5</accession>
<dbReference type="SMART" id="SM00382">
    <property type="entry name" value="AAA"/>
    <property type="match status" value="1"/>
</dbReference>
<evidence type="ECO:0000259" key="1">
    <source>
        <dbReference type="SMART" id="SM00382"/>
    </source>
</evidence>
<dbReference type="GO" id="GO:0016887">
    <property type="term" value="F:ATP hydrolysis activity"/>
    <property type="evidence" value="ECO:0007669"/>
    <property type="project" value="InterPro"/>
</dbReference>
<reference evidence="2 3" key="1">
    <citation type="submission" date="2018-06" db="EMBL/GenBank/DDBJ databases">
        <authorList>
            <consortium name="Pathogen Informatics"/>
            <person name="Doyle S."/>
        </authorList>
    </citation>
    <scope>NUCLEOTIDE SEQUENCE [LARGE SCALE GENOMIC DNA]</scope>
    <source>
        <strain evidence="2 3">NCTC11647</strain>
    </source>
</reference>
<dbReference type="PANTHER" id="PTHR35894:SF7">
    <property type="entry name" value="GENERAL SECRETION PATHWAY PROTEIN A-RELATED"/>
    <property type="match status" value="1"/>
</dbReference>